<dbReference type="PANTHER" id="PTHR10353">
    <property type="entry name" value="GLYCOSYL HYDROLASE"/>
    <property type="match status" value="1"/>
</dbReference>
<evidence type="ECO:0000256" key="10">
    <source>
        <dbReference type="RuleBase" id="RU361175"/>
    </source>
</evidence>
<dbReference type="Proteomes" id="UP000642284">
    <property type="component" value="Unassembled WGS sequence"/>
</dbReference>
<dbReference type="InterPro" id="IPR001360">
    <property type="entry name" value="Glyco_hydro_1"/>
</dbReference>
<evidence type="ECO:0000256" key="8">
    <source>
        <dbReference type="ARBA" id="ARBA00023326"/>
    </source>
</evidence>
<dbReference type="PANTHER" id="PTHR10353:SF36">
    <property type="entry name" value="LP05116P"/>
    <property type="match status" value="1"/>
</dbReference>
<evidence type="ECO:0000256" key="7">
    <source>
        <dbReference type="ARBA" id="ARBA00023295"/>
    </source>
</evidence>
<feature type="active site" description="Nucleophile" evidence="9">
    <location>
        <position position="367"/>
    </location>
</feature>
<dbReference type="GO" id="GO:0004565">
    <property type="term" value="F:beta-galactosidase activity"/>
    <property type="evidence" value="ECO:0007669"/>
    <property type="project" value="UniProtKB-EC"/>
</dbReference>
<gene>
    <name evidence="11" type="ORF">H9Y04_34080</name>
</gene>
<evidence type="ECO:0000313" key="11">
    <source>
        <dbReference type="EMBL" id="MBC9717572.1"/>
    </source>
</evidence>
<dbReference type="InterPro" id="IPR018120">
    <property type="entry name" value="Glyco_hydro_1_AS"/>
</dbReference>
<accession>A0ABR7SRJ2</accession>
<dbReference type="EC" id="3.2.1.21" evidence="3 10"/>
<evidence type="ECO:0000256" key="5">
    <source>
        <dbReference type="ARBA" id="ARBA00023001"/>
    </source>
</evidence>
<evidence type="ECO:0000256" key="1">
    <source>
        <dbReference type="ARBA" id="ARBA00000448"/>
    </source>
</evidence>
<keyword evidence="12" id="KW-1185">Reference proteome</keyword>
<evidence type="ECO:0000256" key="3">
    <source>
        <dbReference type="ARBA" id="ARBA00012744"/>
    </source>
</evidence>
<dbReference type="PROSITE" id="PS00572">
    <property type="entry name" value="GLYCOSYL_HYDROL_F1_1"/>
    <property type="match status" value="1"/>
</dbReference>
<name>A0ABR7SRJ2_9ACTN</name>
<keyword evidence="5" id="KW-0136">Cellulose degradation</keyword>
<evidence type="ECO:0000256" key="6">
    <source>
        <dbReference type="ARBA" id="ARBA00023277"/>
    </source>
</evidence>
<dbReference type="NCBIfam" id="TIGR03356">
    <property type="entry name" value="BGL"/>
    <property type="match status" value="1"/>
</dbReference>
<evidence type="ECO:0000256" key="4">
    <source>
        <dbReference type="ARBA" id="ARBA00022801"/>
    </source>
</evidence>
<dbReference type="PROSITE" id="PS00653">
    <property type="entry name" value="GLYCOSYL_HYDROL_F1_2"/>
    <property type="match status" value="1"/>
</dbReference>
<reference evidence="11 12" key="1">
    <citation type="submission" date="2020-08" db="EMBL/GenBank/DDBJ databases">
        <title>Genemic of Streptomyces polyaspartic.</title>
        <authorList>
            <person name="Liu W."/>
        </authorList>
    </citation>
    <scope>NUCLEOTIDE SEQUENCE [LARGE SCALE GENOMIC DNA]</scope>
    <source>
        <strain evidence="11 12">TRM66268-LWL</strain>
    </source>
</reference>
<dbReference type="InterPro" id="IPR033132">
    <property type="entry name" value="GH_1_N_CS"/>
</dbReference>
<sequence length="454" mass="50099">MRQTDHRRHHGRGGQGVKHTFDNSFVWGAATSSYQIEGAAEEDGRGASIWDTFSATPGKVDGADTGAVAADHYHRYPEDIALMKDLGLGAYRFSIAWPRIQPDGSGRIEQRGLDFYRRLADGLLEAGIEPWPTLYHWDLPQPLEEAGGWPERDTALRFAEYAAVVHEALGDRISHWTTLNEPWCSAFLGYATGRHAPGRTEPAAAVRAAHHLLLGHGLAAAAMPDARVGITLNLSHVSPYTPDDHDAARRIDGMQNRLFLDPVLRGEYPSDVIADLAEITDFSFVQRDDLKTIAAPPAFLGVNYYSPMLVSQGGAGPTAYPGSEHIAMKDGGRPRTGIGWEIDPDGLLQLLTRLDRDYPLPSLYITENGAAFPEEIHDTGRIDYLDGHLRACSEAIGRGVPLHGYFVWSLLDNFEWAYGYAQRFGIVHVDYATQQRTLKDSARWYAEVIGRGGL</sequence>
<keyword evidence="4 10" id="KW-0378">Hydrolase</keyword>
<keyword evidence="7 10" id="KW-0326">Glycosidase</keyword>
<dbReference type="PRINTS" id="PR00131">
    <property type="entry name" value="GLHYDRLASE1"/>
</dbReference>
<dbReference type="EMBL" id="JACTVJ010000020">
    <property type="protein sequence ID" value="MBC9717572.1"/>
    <property type="molecule type" value="Genomic_DNA"/>
</dbReference>
<evidence type="ECO:0000256" key="2">
    <source>
        <dbReference type="ARBA" id="ARBA00010838"/>
    </source>
</evidence>
<comment type="catalytic activity">
    <reaction evidence="1 10">
        <text>Hydrolysis of terminal, non-reducing beta-D-glucosyl residues with release of beta-D-glucose.</text>
        <dbReference type="EC" id="3.2.1.21"/>
    </reaction>
</comment>
<proteinExistence type="inferred from homology"/>
<keyword evidence="6" id="KW-0119">Carbohydrate metabolism</keyword>
<dbReference type="Pfam" id="PF00232">
    <property type="entry name" value="Glyco_hydro_1"/>
    <property type="match status" value="1"/>
</dbReference>
<dbReference type="SUPFAM" id="SSF51445">
    <property type="entry name" value="(Trans)glycosidases"/>
    <property type="match status" value="1"/>
</dbReference>
<comment type="caution">
    <text evidence="11">The sequence shown here is derived from an EMBL/GenBank/DDBJ whole genome shotgun (WGS) entry which is preliminary data.</text>
</comment>
<comment type="similarity">
    <text evidence="2 10">Belongs to the glycosyl hydrolase 1 family.</text>
</comment>
<keyword evidence="8" id="KW-0624">Polysaccharide degradation</keyword>
<dbReference type="InterPro" id="IPR017853">
    <property type="entry name" value="GH"/>
</dbReference>
<organism evidence="11 12">
    <name type="scientific">Streptomyces polyasparticus</name>
    <dbReference type="NCBI Taxonomy" id="2767826"/>
    <lineage>
        <taxon>Bacteria</taxon>
        <taxon>Bacillati</taxon>
        <taxon>Actinomycetota</taxon>
        <taxon>Actinomycetes</taxon>
        <taxon>Kitasatosporales</taxon>
        <taxon>Streptomycetaceae</taxon>
        <taxon>Streptomyces</taxon>
    </lineage>
</organism>
<evidence type="ECO:0000313" key="12">
    <source>
        <dbReference type="Proteomes" id="UP000642284"/>
    </source>
</evidence>
<evidence type="ECO:0000256" key="9">
    <source>
        <dbReference type="PROSITE-ProRule" id="PRU10055"/>
    </source>
</evidence>
<protein>
    <recommendedName>
        <fullName evidence="3 10">Beta-glucosidase</fullName>
        <ecNumber evidence="3 10">3.2.1.21</ecNumber>
    </recommendedName>
</protein>
<dbReference type="Gene3D" id="3.20.20.80">
    <property type="entry name" value="Glycosidases"/>
    <property type="match status" value="1"/>
</dbReference>
<dbReference type="InterPro" id="IPR017736">
    <property type="entry name" value="Glyco_hydro_1_beta-glucosidase"/>
</dbReference>